<keyword evidence="10" id="KW-1185">Reference proteome</keyword>
<dbReference type="GO" id="GO:0000398">
    <property type="term" value="P:mRNA splicing, via spliceosome"/>
    <property type="evidence" value="ECO:0007669"/>
    <property type="project" value="TreeGrafter"/>
</dbReference>
<dbReference type="InterPro" id="IPR016024">
    <property type="entry name" value="ARM-type_fold"/>
</dbReference>
<dbReference type="Gene3D" id="1.25.40.180">
    <property type="match status" value="1"/>
</dbReference>
<evidence type="ECO:0000256" key="5">
    <source>
        <dbReference type="ARBA" id="ARBA00023242"/>
    </source>
</evidence>
<sequence length="587" mass="66927">MSSGADSNEVYQQEIWVSSREHIAYVIDNLEDDNVMASYESLYSVNLLRSHRLVSYAILKSLEKSSRKAHLYANLVSLIDCDIPECGELLAEQCAAQFVEWHRKGLNYAAQSSLISMLGELFKLGSLHELVILELLQLLTTSDLVSNVGLTVDLMERAGRTLSEVSPAAHDMIFEELRSQLQMRSFDAKAERRVSLLFDARKKEYPVSASQEISLPPHDSVVHVFDLGELKVVSLEGLQRFQYDAHFFELEDQFESIKNAALERFPVAKNETDAFVVHDRTQSEDIQFKKSIYLLLKGSLSGEEAAHKLLKLRVRDEEKSRLVYVLAMTCSQETTYSKYYGLVAERLLSSHRAWKKAFATVFEENYTEVDNFKASQIRSLGKFWGHILASDYVGFEVFECIHMSEAETTPPKRVYVKFIFQELVAELGIPNLKARLDESYIQPFLNKIFPTQSAADLRFAINFFTAIGLGILTENLRETLFSLEAQFSAGEFEEKSHCPPHDLAIEAPAKSYVKKQELSEENQAAQDFVSGRDPSSSRARKAGPSTRPRSRTPLRQRSRSPARRRSRTPPRRRSRTPTRRRSRTPTR</sequence>
<dbReference type="EMBL" id="LT598467">
    <property type="protein sequence ID" value="SCU98835.1"/>
    <property type="molecule type" value="Genomic_DNA"/>
</dbReference>
<dbReference type="PANTHER" id="PTHR18034:SF3">
    <property type="entry name" value="PRE-MRNA-SPLICING FACTOR CWC22 HOMOLOG"/>
    <property type="match status" value="1"/>
</dbReference>
<keyword evidence="3" id="KW-0507">mRNA processing</keyword>
<feature type="domain" description="MI" evidence="8">
    <location>
        <begin position="287"/>
        <end position="403"/>
    </location>
</feature>
<evidence type="ECO:0000313" key="9">
    <source>
        <dbReference type="EMBL" id="SCU98835.1"/>
    </source>
</evidence>
<dbReference type="InterPro" id="IPR003891">
    <property type="entry name" value="Initiation_fac_eIF4g_MI"/>
</dbReference>
<dbReference type="PROSITE" id="PS51366">
    <property type="entry name" value="MI"/>
    <property type="match status" value="1"/>
</dbReference>
<proteinExistence type="inferred from homology"/>
<keyword evidence="4" id="KW-0508">mRNA splicing</keyword>
<dbReference type="GO" id="GO:0071013">
    <property type="term" value="C:catalytic step 2 spliceosome"/>
    <property type="evidence" value="ECO:0007669"/>
    <property type="project" value="TreeGrafter"/>
</dbReference>
<dbReference type="SMART" id="SM00544">
    <property type="entry name" value="MA3"/>
    <property type="match status" value="1"/>
</dbReference>
<organism evidence="9 10">
    <name type="scientific">Lachancea mirantina</name>
    <dbReference type="NCBI Taxonomy" id="1230905"/>
    <lineage>
        <taxon>Eukaryota</taxon>
        <taxon>Fungi</taxon>
        <taxon>Dikarya</taxon>
        <taxon>Ascomycota</taxon>
        <taxon>Saccharomycotina</taxon>
        <taxon>Saccharomycetes</taxon>
        <taxon>Saccharomycetales</taxon>
        <taxon>Saccharomycetaceae</taxon>
        <taxon>Lachancea</taxon>
    </lineage>
</organism>
<evidence type="ECO:0000256" key="6">
    <source>
        <dbReference type="ARBA" id="ARBA00040804"/>
    </source>
</evidence>
<evidence type="ECO:0000313" key="10">
    <source>
        <dbReference type="Proteomes" id="UP000191024"/>
    </source>
</evidence>
<feature type="region of interest" description="Disordered" evidence="7">
    <location>
        <begin position="514"/>
        <end position="587"/>
    </location>
</feature>
<dbReference type="OrthoDB" id="3938623at2759"/>
<dbReference type="Pfam" id="PF02854">
    <property type="entry name" value="MIF4G"/>
    <property type="match status" value="1"/>
</dbReference>
<evidence type="ECO:0000259" key="8">
    <source>
        <dbReference type="PROSITE" id="PS51366"/>
    </source>
</evidence>
<comment type="similarity">
    <text evidence="2">Belongs to the CWC22 family.</text>
</comment>
<dbReference type="AlphaFoldDB" id="A0A1G4K4X6"/>
<evidence type="ECO:0000256" key="7">
    <source>
        <dbReference type="SAM" id="MobiDB-lite"/>
    </source>
</evidence>
<dbReference type="SUPFAM" id="SSF48371">
    <property type="entry name" value="ARM repeat"/>
    <property type="match status" value="1"/>
</dbReference>
<accession>A0A1G4K4X6</accession>
<reference evidence="10" key="1">
    <citation type="submission" date="2016-03" db="EMBL/GenBank/DDBJ databases">
        <authorList>
            <person name="Devillers H."/>
        </authorList>
    </citation>
    <scope>NUCLEOTIDE SEQUENCE [LARGE SCALE GENOMIC DNA]</scope>
</reference>
<dbReference type="PANTHER" id="PTHR18034">
    <property type="entry name" value="CELL CYCLE CONTROL PROTEIN CWF22-RELATED"/>
    <property type="match status" value="1"/>
</dbReference>
<feature type="compositionally biased region" description="Basic residues" evidence="7">
    <location>
        <begin position="548"/>
        <end position="587"/>
    </location>
</feature>
<protein>
    <recommendedName>
        <fullName evidence="6">Pre-mRNA-splicing factor CWC22</fullName>
    </recommendedName>
</protein>
<evidence type="ECO:0000256" key="4">
    <source>
        <dbReference type="ARBA" id="ARBA00023187"/>
    </source>
</evidence>
<dbReference type="InterPro" id="IPR050781">
    <property type="entry name" value="CWC22_splicing_factor"/>
</dbReference>
<keyword evidence="5" id="KW-0539">Nucleus</keyword>
<dbReference type="GO" id="GO:0003723">
    <property type="term" value="F:RNA binding"/>
    <property type="evidence" value="ECO:0007669"/>
    <property type="project" value="InterPro"/>
</dbReference>
<dbReference type="InterPro" id="IPR003890">
    <property type="entry name" value="MIF4G-like_typ-3"/>
</dbReference>
<gene>
    <name evidence="9" type="ORF">LAMI_0F16424G</name>
</gene>
<dbReference type="SMART" id="SM00543">
    <property type="entry name" value="MIF4G"/>
    <property type="match status" value="1"/>
</dbReference>
<dbReference type="Pfam" id="PF02847">
    <property type="entry name" value="MA3"/>
    <property type="match status" value="1"/>
</dbReference>
<dbReference type="Proteomes" id="UP000191024">
    <property type="component" value="Chromosome F"/>
</dbReference>
<comment type="subcellular location">
    <subcellularLocation>
        <location evidence="1">Nucleus</location>
    </subcellularLocation>
</comment>
<evidence type="ECO:0000256" key="1">
    <source>
        <dbReference type="ARBA" id="ARBA00004123"/>
    </source>
</evidence>
<name>A0A1G4K4X6_9SACH</name>
<evidence type="ECO:0000256" key="2">
    <source>
        <dbReference type="ARBA" id="ARBA00006856"/>
    </source>
</evidence>
<evidence type="ECO:0000256" key="3">
    <source>
        <dbReference type="ARBA" id="ARBA00022664"/>
    </source>
</evidence>
<dbReference type="STRING" id="1230905.A0A1G4K4X6"/>